<sequence length="95" mass="10630">MTFNRSIGIKELIAVFVLIGAIASGLFGIQKIAAGVSAEQINKHTLSTEEKHANQYNDFRMEQSVIRQDVAVTKEQVKQIGKDVDEIKQMIRDIN</sequence>
<comment type="caution">
    <text evidence="2">The sequence shown here is derived from an EMBL/GenBank/DDBJ whole genome shotgun (WGS) entry which is preliminary data.</text>
</comment>
<evidence type="ECO:0000256" key="1">
    <source>
        <dbReference type="SAM" id="Phobius"/>
    </source>
</evidence>
<keyword evidence="1" id="KW-1133">Transmembrane helix</keyword>
<feature type="transmembrane region" description="Helical" evidence="1">
    <location>
        <begin position="12"/>
        <end position="29"/>
    </location>
</feature>
<gene>
    <name evidence="2" type="ORF">LCGC14_0344920</name>
</gene>
<keyword evidence="1" id="KW-0472">Membrane</keyword>
<reference evidence="2" key="1">
    <citation type="journal article" date="2015" name="Nature">
        <title>Complex archaea that bridge the gap between prokaryotes and eukaryotes.</title>
        <authorList>
            <person name="Spang A."/>
            <person name="Saw J.H."/>
            <person name="Jorgensen S.L."/>
            <person name="Zaremba-Niedzwiedzka K."/>
            <person name="Martijn J."/>
            <person name="Lind A.E."/>
            <person name="van Eijk R."/>
            <person name="Schleper C."/>
            <person name="Guy L."/>
            <person name="Ettema T.J."/>
        </authorList>
    </citation>
    <scope>NUCLEOTIDE SEQUENCE</scope>
</reference>
<dbReference type="AlphaFoldDB" id="A0A0F9W024"/>
<proteinExistence type="predicted"/>
<accession>A0A0F9W024</accession>
<keyword evidence="1" id="KW-0812">Transmembrane</keyword>
<dbReference type="EMBL" id="LAZR01000254">
    <property type="protein sequence ID" value="KKN79016.1"/>
    <property type="molecule type" value="Genomic_DNA"/>
</dbReference>
<organism evidence="2">
    <name type="scientific">marine sediment metagenome</name>
    <dbReference type="NCBI Taxonomy" id="412755"/>
    <lineage>
        <taxon>unclassified sequences</taxon>
        <taxon>metagenomes</taxon>
        <taxon>ecological metagenomes</taxon>
    </lineage>
</organism>
<protein>
    <submittedName>
        <fullName evidence="2">Uncharacterized protein</fullName>
    </submittedName>
</protein>
<evidence type="ECO:0000313" key="2">
    <source>
        <dbReference type="EMBL" id="KKN79016.1"/>
    </source>
</evidence>
<name>A0A0F9W024_9ZZZZ</name>